<proteinExistence type="predicted"/>
<dbReference type="EMBL" id="SMAL01000002">
    <property type="protein sequence ID" value="TCT16175.1"/>
    <property type="molecule type" value="Genomic_DNA"/>
</dbReference>
<gene>
    <name evidence="2" type="ORF">EDC18_102191</name>
</gene>
<reference evidence="2 3" key="1">
    <citation type="submission" date="2019-03" db="EMBL/GenBank/DDBJ databases">
        <title>Genomic Encyclopedia of Type Strains, Phase IV (KMG-IV): sequencing the most valuable type-strain genomes for metagenomic binning, comparative biology and taxonomic classification.</title>
        <authorList>
            <person name="Goeker M."/>
        </authorList>
    </citation>
    <scope>NUCLEOTIDE SEQUENCE [LARGE SCALE GENOMIC DNA]</scope>
    <source>
        <strain evidence="2 3">DSM 24629</strain>
    </source>
</reference>
<keyword evidence="1" id="KW-1133">Transmembrane helix</keyword>
<keyword evidence="3" id="KW-1185">Reference proteome</keyword>
<accession>A0A4R3MMJ5</accession>
<evidence type="ECO:0000256" key="1">
    <source>
        <dbReference type="SAM" id="Phobius"/>
    </source>
</evidence>
<dbReference type="RefSeq" id="WP_132250368.1">
    <property type="nucleotide sequence ID" value="NZ_SMAL01000002.1"/>
</dbReference>
<keyword evidence="1" id="KW-0472">Membrane</keyword>
<feature type="transmembrane region" description="Helical" evidence="1">
    <location>
        <begin position="179"/>
        <end position="196"/>
    </location>
</feature>
<feature type="transmembrane region" description="Helical" evidence="1">
    <location>
        <begin position="145"/>
        <end position="167"/>
    </location>
</feature>
<organism evidence="2 3">
    <name type="scientific">Natranaerovirga pectinivora</name>
    <dbReference type="NCBI Taxonomy" id="682400"/>
    <lineage>
        <taxon>Bacteria</taxon>
        <taxon>Bacillati</taxon>
        <taxon>Bacillota</taxon>
        <taxon>Clostridia</taxon>
        <taxon>Lachnospirales</taxon>
        <taxon>Natranaerovirgaceae</taxon>
        <taxon>Natranaerovirga</taxon>
    </lineage>
</organism>
<comment type="caution">
    <text evidence="2">The sequence shown here is derived from an EMBL/GenBank/DDBJ whole genome shotgun (WGS) entry which is preliminary data.</text>
</comment>
<sequence>MLIKYIQFYLKSNNALKTWLGILFGIFIMYFLNLYSDDYFVISWTSIYCCFYFIYTNNKEHRQLLLKSFPIENNKVIKSLFICNMIVLFVILTSIFIVIYLFNLYAGTPYTLSNLYNVYIITLLILVILIPAIQTKTLDHKSENIIFLLIIPFILFIFLSVFIKLILERNILAHFFDSYIIHLTLLTVVLGIWSNHSSYKAALEKYPKLQF</sequence>
<evidence type="ECO:0000313" key="2">
    <source>
        <dbReference type="EMBL" id="TCT16175.1"/>
    </source>
</evidence>
<feature type="transmembrane region" description="Helical" evidence="1">
    <location>
        <begin position="114"/>
        <end position="133"/>
    </location>
</feature>
<name>A0A4R3MMJ5_9FIRM</name>
<protein>
    <recommendedName>
        <fullName evidence="4">ABC-2 family transporter</fullName>
    </recommendedName>
</protein>
<feature type="transmembrane region" description="Helical" evidence="1">
    <location>
        <begin position="39"/>
        <end position="55"/>
    </location>
</feature>
<keyword evidence="1" id="KW-0812">Transmembrane</keyword>
<dbReference type="Proteomes" id="UP000294902">
    <property type="component" value="Unassembled WGS sequence"/>
</dbReference>
<feature type="transmembrane region" description="Helical" evidence="1">
    <location>
        <begin position="76"/>
        <end position="102"/>
    </location>
</feature>
<dbReference type="AlphaFoldDB" id="A0A4R3MMJ5"/>
<evidence type="ECO:0000313" key="3">
    <source>
        <dbReference type="Proteomes" id="UP000294902"/>
    </source>
</evidence>
<evidence type="ECO:0008006" key="4">
    <source>
        <dbReference type="Google" id="ProtNLM"/>
    </source>
</evidence>
<feature type="transmembrane region" description="Helical" evidence="1">
    <location>
        <begin position="16"/>
        <end position="33"/>
    </location>
</feature>